<comment type="caution">
    <text evidence="1">The sequence shown here is derived from an EMBL/GenBank/DDBJ whole genome shotgun (WGS) entry which is preliminary data.</text>
</comment>
<evidence type="ECO:0000313" key="1">
    <source>
        <dbReference type="EMBL" id="MBK6263398.1"/>
    </source>
</evidence>
<gene>
    <name evidence="1" type="ORF">JKA74_00010</name>
</gene>
<proteinExistence type="predicted"/>
<evidence type="ECO:0000313" key="2">
    <source>
        <dbReference type="Proteomes" id="UP000611723"/>
    </source>
</evidence>
<accession>A0A935C7Z3</accession>
<dbReference type="AlphaFoldDB" id="A0A935C7Z3"/>
<keyword evidence="2" id="KW-1185">Reference proteome</keyword>
<protein>
    <submittedName>
        <fullName evidence="1">Uncharacterized protein</fullName>
    </submittedName>
</protein>
<sequence>MQDIKTLILKGYQKFEFSLGDESVITKYLKYLETPDLEIRKQVELFHLELLESLISIQEHDIKSSNRYIKNLKSSENLRNFWGEKFEVIIHSKLIKLVDQNAISTVRRGKDGKEPDLLFDFENHQLGIELTTLKFEKSPNKLELASFKKMMDKISEKNNNVYANKNTVLFIDISNIEFLNALMTGNSSVDFLDKYKDQLEALSTKLNFKFILFLESIFYYDSMKNLKRCLNPIAGITDNEKPNSVNRFLNLAFNDFKKGDNKIYRHQNI</sequence>
<name>A0A935C7Z3_9BACT</name>
<dbReference type="Proteomes" id="UP000611723">
    <property type="component" value="Unassembled WGS sequence"/>
</dbReference>
<dbReference type="EMBL" id="JAEQBW010000001">
    <property type="protein sequence ID" value="MBK6263398.1"/>
    <property type="molecule type" value="Genomic_DNA"/>
</dbReference>
<dbReference type="RefSeq" id="WP_201429088.1">
    <property type="nucleotide sequence ID" value="NZ_JAEQBW010000001.1"/>
</dbReference>
<organism evidence="1 2">
    <name type="scientific">Marivirga aurantiaca</name>
    <dbReference type="NCBI Taxonomy" id="2802615"/>
    <lineage>
        <taxon>Bacteria</taxon>
        <taxon>Pseudomonadati</taxon>
        <taxon>Bacteroidota</taxon>
        <taxon>Cytophagia</taxon>
        <taxon>Cytophagales</taxon>
        <taxon>Marivirgaceae</taxon>
        <taxon>Marivirga</taxon>
    </lineage>
</organism>
<reference evidence="1" key="1">
    <citation type="submission" date="2021-01" db="EMBL/GenBank/DDBJ databases">
        <title>Marivirga aurantiaca sp. nov., isolated from intertidal surface sediments.</title>
        <authorList>
            <person name="Zhang M."/>
        </authorList>
    </citation>
    <scope>NUCLEOTIDE SEQUENCE</scope>
    <source>
        <strain evidence="1">S37H4</strain>
    </source>
</reference>